<dbReference type="GO" id="GO:0008955">
    <property type="term" value="F:peptidoglycan glycosyltransferase activity"/>
    <property type="evidence" value="ECO:0007669"/>
    <property type="project" value="UniProtKB-EC"/>
</dbReference>
<protein>
    <recommendedName>
        <fullName evidence="15">peptidoglycan glycosyltransferase</fullName>
        <ecNumber evidence="15">2.4.99.28</ecNumber>
    </recommendedName>
</protein>
<evidence type="ECO:0000256" key="5">
    <source>
        <dbReference type="ARBA" id="ARBA00022676"/>
    </source>
</evidence>
<keyword evidence="3" id="KW-0121">Carboxypeptidase</keyword>
<evidence type="ECO:0000256" key="2">
    <source>
        <dbReference type="ARBA" id="ARBA00004752"/>
    </source>
</evidence>
<dbReference type="InterPro" id="IPR001460">
    <property type="entry name" value="PCN-bd_Tpept"/>
</dbReference>
<evidence type="ECO:0000256" key="12">
    <source>
        <dbReference type="ARBA" id="ARBA00023136"/>
    </source>
</evidence>
<name>A0A0S8G5X6_UNCT6</name>
<feature type="domain" description="Glycosyl transferase family 51" evidence="18">
    <location>
        <begin position="46"/>
        <end position="220"/>
    </location>
</feature>
<dbReference type="GO" id="GO:0009252">
    <property type="term" value="P:peptidoglycan biosynthetic process"/>
    <property type="evidence" value="ECO:0007669"/>
    <property type="project" value="UniProtKB-KW"/>
</dbReference>
<keyword evidence="12" id="KW-0472">Membrane</keyword>
<dbReference type="Pfam" id="PF00912">
    <property type="entry name" value="Transgly"/>
    <property type="match status" value="1"/>
</dbReference>
<comment type="subcellular location">
    <subcellularLocation>
        <location evidence="1">Membrane</location>
    </subcellularLocation>
</comment>
<dbReference type="GO" id="GO:0030288">
    <property type="term" value="C:outer membrane-bounded periplasmic space"/>
    <property type="evidence" value="ECO:0007669"/>
    <property type="project" value="TreeGrafter"/>
</dbReference>
<dbReference type="PANTHER" id="PTHR32282:SF33">
    <property type="entry name" value="PEPTIDOGLYCAN GLYCOSYLTRANSFERASE"/>
    <property type="match status" value="1"/>
</dbReference>
<dbReference type="GO" id="GO:0071555">
    <property type="term" value="P:cell wall organization"/>
    <property type="evidence" value="ECO:0007669"/>
    <property type="project" value="UniProtKB-KW"/>
</dbReference>
<keyword evidence="6" id="KW-0808">Transferase</keyword>
<evidence type="ECO:0000256" key="13">
    <source>
        <dbReference type="ARBA" id="ARBA00023268"/>
    </source>
</evidence>
<evidence type="ECO:0000256" key="16">
    <source>
        <dbReference type="ARBA" id="ARBA00049902"/>
    </source>
</evidence>
<evidence type="ECO:0000256" key="10">
    <source>
        <dbReference type="ARBA" id="ARBA00022984"/>
    </source>
</evidence>
<comment type="pathway">
    <text evidence="2">Cell wall biogenesis; peptidoglycan biosynthesis.</text>
</comment>
<evidence type="ECO:0000256" key="4">
    <source>
        <dbReference type="ARBA" id="ARBA00022670"/>
    </source>
</evidence>
<comment type="caution">
    <text evidence="19">The sequence shown here is derived from an EMBL/GenBank/DDBJ whole genome shotgun (WGS) entry which is preliminary data.</text>
</comment>
<feature type="non-terminal residue" evidence="19">
    <location>
        <position position="510"/>
    </location>
</feature>
<comment type="catalytic activity">
    <reaction evidence="16">
        <text>[GlcNAc-(1-&gt;4)-Mur2Ac(oyl-L-Ala-gamma-D-Glu-L-Lys-D-Ala-D-Ala)](n)-di-trans,octa-cis-undecaprenyl diphosphate + beta-D-GlcNAc-(1-&gt;4)-Mur2Ac(oyl-L-Ala-gamma-D-Glu-L-Lys-D-Ala-D-Ala)-di-trans,octa-cis-undecaprenyl diphosphate = [GlcNAc-(1-&gt;4)-Mur2Ac(oyl-L-Ala-gamma-D-Glu-L-Lys-D-Ala-D-Ala)](n+1)-di-trans,octa-cis-undecaprenyl diphosphate + di-trans,octa-cis-undecaprenyl diphosphate + H(+)</text>
        <dbReference type="Rhea" id="RHEA:23708"/>
        <dbReference type="Rhea" id="RHEA-COMP:9602"/>
        <dbReference type="Rhea" id="RHEA-COMP:9603"/>
        <dbReference type="ChEBI" id="CHEBI:15378"/>
        <dbReference type="ChEBI" id="CHEBI:58405"/>
        <dbReference type="ChEBI" id="CHEBI:60033"/>
        <dbReference type="ChEBI" id="CHEBI:78435"/>
        <dbReference type="EC" id="2.4.99.28"/>
    </reaction>
</comment>
<evidence type="ECO:0000256" key="6">
    <source>
        <dbReference type="ARBA" id="ARBA00022679"/>
    </source>
</evidence>
<evidence type="ECO:0000259" key="18">
    <source>
        <dbReference type="Pfam" id="PF00912"/>
    </source>
</evidence>
<dbReference type="GO" id="GO:0006508">
    <property type="term" value="P:proteolysis"/>
    <property type="evidence" value="ECO:0007669"/>
    <property type="project" value="UniProtKB-KW"/>
</dbReference>
<dbReference type="InterPro" id="IPR023346">
    <property type="entry name" value="Lysozyme-like_dom_sf"/>
</dbReference>
<dbReference type="Gene3D" id="3.40.710.10">
    <property type="entry name" value="DD-peptidase/beta-lactamase superfamily"/>
    <property type="match status" value="1"/>
</dbReference>
<keyword evidence="4" id="KW-0645">Protease</keyword>
<keyword evidence="5" id="KW-0328">Glycosyltransferase</keyword>
<dbReference type="SUPFAM" id="SSF56601">
    <property type="entry name" value="beta-lactamase/transpeptidase-like"/>
    <property type="match status" value="1"/>
</dbReference>
<gene>
    <name evidence="19" type="ORF">AMJ82_08405</name>
</gene>
<keyword evidence="10" id="KW-0573">Peptidoglycan synthesis</keyword>
<evidence type="ECO:0000313" key="20">
    <source>
        <dbReference type="Proteomes" id="UP000051717"/>
    </source>
</evidence>
<dbReference type="NCBIfam" id="TIGR02074">
    <property type="entry name" value="PBP_1a_fam"/>
    <property type="match status" value="1"/>
</dbReference>
<dbReference type="AlphaFoldDB" id="A0A0S8G5X6"/>
<reference evidence="19 20" key="1">
    <citation type="journal article" date="2015" name="Microbiome">
        <title>Genomic resolution of linkages in carbon, nitrogen, and sulfur cycling among widespread estuary sediment bacteria.</title>
        <authorList>
            <person name="Baker B.J."/>
            <person name="Lazar C.S."/>
            <person name="Teske A.P."/>
            <person name="Dick G.J."/>
        </authorList>
    </citation>
    <scope>NUCLEOTIDE SEQUENCE [LARGE SCALE GENOMIC DNA]</scope>
    <source>
        <strain evidence="19">SM23_40</strain>
    </source>
</reference>
<dbReference type="GO" id="GO:0008658">
    <property type="term" value="F:penicillin binding"/>
    <property type="evidence" value="ECO:0007669"/>
    <property type="project" value="InterPro"/>
</dbReference>
<dbReference type="Pfam" id="PF00905">
    <property type="entry name" value="Transpeptidase"/>
    <property type="match status" value="1"/>
</dbReference>
<keyword evidence="14" id="KW-0961">Cell wall biogenesis/degradation</keyword>
<dbReference type="SUPFAM" id="SSF53955">
    <property type="entry name" value="Lysozyme-like"/>
    <property type="match status" value="1"/>
</dbReference>
<proteinExistence type="predicted"/>
<dbReference type="EC" id="2.4.99.28" evidence="15"/>
<dbReference type="InterPro" id="IPR050396">
    <property type="entry name" value="Glycosyltr_51/Transpeptidase"/>
</dbReference>
<dbReference type="PANTHER" id="PTHR32282">
    <property type="entry name" value="BINDING PROTEIN TRANSPEPTIDASE, PUTATIVE-RELATED"/>
    <property type="match status" value="1"/>
</dbReference>
<dbReference type="InterPro" id="IPR012338">
    <property type="entry name" value="Beta-lactam/transpept-like"/>
</dbReference>
<feature type="domain" description="Penicillin-binding protein transpeptidase" evidence="17">
    <location>
        <begin position="328"/>
        <end position="498"/>
    </location>
</feature>
<dbReference type="GO" id="GO:0016020">
    <property type="term" value="C:membrane"/>
    <property type="evidence" value="ECO:0007669"/>
    <property type="project" value="UniProtKB-SubCell"/>
</dbReference>
<keyword evidence="9" id="KW-0133">Cell shape</keyword>
<keyword evidence="7" id="KW-0812">Transmembrane</keyword>
<dbReference type="Proteomes" id="UP000051717">
    <property type="component" value="Unassembled WGS sequence"/>
</dbReference>
<dbReference type="GO" id="GO:0008360">
    <property type="term" value="P:regulation of cell shape"/>
    <property type="evidence" value="ECO:0007669"/>
    <property type="project" value="UniProtKB-KW"/>
</dbReference>
<organism evidence="19 20">
    <name type="scientific">candidate division TA06 bacterium SM23_40</name>
    <dbReference type="NCBI Taxonomy" id="1703774"/>
    <lineage>
        <taxon>Bacteria</taxon>
        <taxon>Bacteria division TA06</taxon>
    </lineage>
</organism>
<dbReference type="FunFam" id="1.10.3810.10:FF:000003">
    <property type="entry name" value="Penicillin-binding protein 1a"/>
    <property type="match status" value="1"/>
</dbReference>
<dbReference type="Gene3D" id="1.10.3810.10">
    <property type="entry name" value="Biosynthetic peptidoglycan transglycosylase-like"/>
    <property type="match status" value="1"/>
</dbReference>
<evidence type="ECO:0000256" key="7">
    <source>
        <dbReference type="ARBA" id="ARBA00022692"/>
    </source>
</evidence>
<keyword evidence="11" id="KW-1133">Transmembrane helix</keyword>
<evidence type="ECO:0000256" key="15">
    <source>
        <dbReference type="ARBA" id="ARBA00044770"/>
    </source>
</evidence>
<evidence type="ECO:0000256" key="8">
    <source>
        <dbReference type="ARBA" id="ARBA00022801"/>
    </source>
</evidence>
<keyword evidence="13" id="KW-0511">Multifunctional enzyme</keyword>
<evidence type="ECO:0000256" key="11">
    <source>
        <dbReference type="ARBA" id="ARBA00022989"/>
    </source>
</evidence>
<evidence type="ECO:0000256" key="14">
    <source>
        <dbReference type="ARBA" id="ARBA00023316"/>
    </source>
</evidence>
<dbReference type="EMBL" id="LJUI01000079">
    <property type="protein sequence ID" value="KPK68357.1"/>
    <property type="molecule type" value="Genomic_DNA"/>
</dbReference>
<dbReference type="InterPro" id="IPR001264">
    <property type="entry name" value="Glyco_trans_51"/>
</dbReference>
<sequence length="510" mass="56792">MLIFCFFAASGFLVGSVRWLQHDLPPPSALREFRTPLVTRVYDANGELITEFFVEKRVPVPLSSVSPDFVDAILAVEDRRFKQHWGIDLSGVIRATLRDLRARRRAEGGSTITQQLARNVFLTPEKTWPRKLKEALLALRIERLYSKDEILELYLNQICFGHGAYGVEAASQLFFGKHADELTLAESALLAGIPRRPARYSPFDHPDAALARRDVVLKAMVETGCLAADEAEAAAHEQLTVRAPERAPNEAPYFIEEIRRQIEGRYGPDFIYHEGVSIHTTLDLNLQRIANRVLEQGLVTLEAIYDLEEARDTETDSLRSGPPTYLQGALVCIDPRTGAVRAMVGGRDFQASQFNRATQARRQPGSAFKPFVYTAAIDNGFTPADMILDSPIVVETPEDIWRPANYDERFLGPTDIRTGLALSRNLMAVRLLRQVGTRTVISYARRMGIKSPLEDVLSLALGSCGVNLIEITSAYGVFANGGVRAEPFLISQIHDQDGTPIFGAQPWEEV</sequence>
<evidence type="ECO:0000259" key="17">
    <source>
        <dbReference type="Pfam" id="PF00905"/>
    </source>
</evidence>
<evidence type="ECO:0000313" key="19">
    <source>
        <dbReference type="EMBL" id="KPK68357.1"/>
    </source>
</evidence>
<dbReference type="GO" id="GO:0004180">
    <property type="term" value="F:carboxypeptidase activity"/>
    <property type="evidence" value="ECO:0007669"/>
    <property type="project" value="UniProtKB-KW"/>
</dbReference>
<dbReference type="InterPro" id="IPR036950">
    <property type="entry name" value="PBP_transglycosylase"/>
</dbReference>
<accession>A0A0S8G5X6</accession>
<evidence type="ECO:0000256" key="1">
    <source>
        <dbReference type="ARBA" id="ARBA00004370"/>
    </source>
</evidence>
<dbReference type="PATRIC" id="fig|1703774.3.peg.435"/>
<evidence type="ECO:0000256" key="3">
    <source>
        <dbReference type="ARBA" id="ARBA00022645"/>
    </source>
</evidence>
<keyword evidence="8" id="KW-0378">Hydrolase</keyword>
<evidence type="ECO:0000256" key="9">
    <source>
        <dbReference type="ARBA" id="ARBA00022960"/>
    </source>
</evidence>